<protein>
    <recommendedName>
        <fullName evidence="7">Endonuclease V</fullName>
    </recommendedName>
</protein>
<dbReference type="AlphaFoldDB" id="A0A382A7R9"/>
<keyword evidence="4" id="KW-0255">Endonuclease</keyword>
<dbReference type="GO" id="GO:0043737">
    <property type="term" value="F:deoxyribonuclease V activity"/>
    <property type="evidence" value="ECO:0007669"/>
    <property type="project" value="TreeGrafter"/>
</dbReference>
<dbReference type="EMBL" id="UINC01024227">
    <property type="protein sequence ID" value="SVA97454.1"/>
    <property type="molecule type" value="Genomic_DNA"/>
</dbReference>
<dbReference type="PANTHER" id="PTHR28511">
    <property type="entry name" value="ENDONUCLEASE V"/>
    <property type="match status" value="1"/>
</dbReference>
<evidence type="ECO:0000256" key="2">
    <source>
        <dbReference type="ARBA" id="ARBA00022490"/>
    </source>
</evidence>
<keyword evidence="5" id="KW-0378">Hydrolase</keyword>
<name>A0A382A7R9_9ZZZZ</name>
<dbReference type="GO" id="GO:0006281">
    <property type="term" value="P:DNA repair"/>
    <property type="evidence" value="ECO:0007669"/>
    <property type="project" value="InterPro"/>
</dbReference>
<dbReference type="GO" id="GO:0003727">
    <property type="term" value="F:single-stranded RNA binding"/>
    <property type="evidence" value="ECO:0007669"/>
    <property type="project" value="TreeGrafter"/>
</dbReference>
<dbReference type="GO" id="GO:0005737">
    <property type="term" value="C:cytoplasm"/>
    <property type="evidence" value="ECO:0007669"/>
    <property type="project" value="UniProtKB-SubCell"/>
</dbReference>
<dbReference type="GO" id="GO:0016891">
    <property type="term" value="F:RNA endonuclease activity producing 5'-phosphomonoesters, hydrolytic mechanism"/>
    <property type="evidence" value="ECO:0007669"/>
    <property type="project" value="TreeGrafter"/>
</dbReference>
<comment type="subcellular location">
    <subcellularLocation>
        <location evidence="1">Cytoplasm</location>
    </subcellularLocation>
</comment>
<accession>A0A382A7R9</accession>
<evidence type="ECO:0008006" key="7">
    <source>
        <dbReference type="Google" id="ProtNLM"/>
    </source>
</evidence>
<gene>
    <name evidence="6" type="ORF">METZ01_LOCUS150308</name>
</gene>
<keyword evidence="2" id="KW-0963">Cytoplasm</keyword>
<sequence length="233" mass="26084">MELKMKIKHLHSWDVSPKEAAKIQRNLACKISLNWKNFFPKFIAGADISFSKGTNVVYAGVIILSFPSLELIGEYSIKGLLKFPYVPGLLSFREAPILLELFSKIQMTPDLIFFDGQGLAHPRRFGLACHMGLLLNCSTIGCAKNKLTGYYKEPREKKGSVNSLIDENGDTLGTVLRSRDSCKPIFVSPGHKIDFKNAAKYALACCNKYRIPEPIRLAHLLVNRIRIGNKNSL</sequence>
<dbReference type="CDD" id="cd06559">
    <property type="entry name" value="Endonuclease_V"/>
    <property type="match status" value="1"/>
</dbReference>
<dbReference type="NCBIfam" id="NF008629">
    <property type="entry name" value="PRK11617.1"/>
    <property type="match status" value="1"/>
</dbReference>
<evidence type="ECO:0000256" key="3">
    <source>
        <dbReference type="ARBA" id="ARBA00022722"/>
    </source>
</evidence>
<evidence type="ECO:0000256" key="5">
    <source>
        <dbReference type="ARBA" id="ARBA00022801"/>
    </source>
</evidence>
<evidence type="ECO:0000313" key="6">
    <source>
        <dbReference type="EMBL" id="SVA97454.1"/>
    </source>
</evidence>
<dbReference type="InterPro" id="IPR007581">
    <property type="entry name" value="Endonuclease-V"/>
</dbReference>
<reference evidence="6" key="1">
    <citation type="submission" date="2018-05" db="EMBL/GenBank/DDBJ databases">
        <authorList>
            <person name="Lanie J.A."/>
            <person name="Ng W.-L."/>
            <person name="Kazmierczak K.M."/>
            <person name="Andrzejewski T.M."/>
            <person name="Davidsen T.M."/>
            <person name="Wayne K.J."/>
            <person name="Tettelin H."/>
            <person name="Glass J.I."/>
            <person name="Rusch D."/>
            <person name="Podicherti R."/>
            <person name="Tsui H.-C.T."/>
            <person name="Winkler M.E."/>
        </authorList>
    </citation>
    <scope>NUCLEOTIDE SEQUENCE</scope>
</reference>
<evidence type="ECO:0000256" key="1">
    <source>
        <dbReference type="ARBA" id="ARBA00004496"/>
    </source>
</evidence>
<proteinExistence type="inferred from homology"/>
<dbReference type="PANTHER" id="PTHR28511:SF1">
    <property type="entry name" value="ENDONUCLEASE V"/>
    <property type="match status" value="1"/>
</dbReference>
<dbReference type="HAMAP" id="MF_00801">
    <property type="entry name" value="Endonuclease_5"/>
    <property type="match status" value="1"/>
</dbReference>
<dbReference type="Gene3D" id="3.30.2170.10">
    <property type="entry name" value="archaeoglobus fulgidus dsm 4304 superfamily"/>
    <property type="match status" value="1"/>
</dbReference>
<keyword evidence="3" id="KW-0540">Nuclease</keyword>
<organism evidence="6">
    <name type="scientific">marine metagenome</name>
    <dbReference type="NCBI Taxonomy" id="408172"/>
    <lineage>
        <taxon>unclassified sequences</taxon>
        <taxon>metagenomes</taxon>
        <taxon>ecological metagenomes</taxon>
    </lineage>
</organism>
<evidence type="ECO:0000256" key="4">
    <source>
        <dbReference type="ARBA" id="ARBA00022759"/>
    </source>
</evidence>
<dbReference type="Pfam" id="PF04493">
    <property type="entry name" value="Endonuclease_5"/>
    <property type="match status" value="1"/>
</dbReference>